<dbReference type="AlphaFoldDB" id="A0A9W6HRC2"/>
<keyword evidence="1" id="KW-0472">Membrane</keyword>
<dbReference type="Proteomes" id="UP001142325">
    <property type="component" value="Unassembled WGS sequence"/>
</dbReference>
<keyword evidence="1" id="KW-0812">Transmembrane</keyword>
<reference evidence="2" key="2">
    <citation type="submission" date="2023-01" db="EMBL/GenBank/DDBJ databases">
        <authorList>
            <person name="Sun Q."/>
            <person name="Evtushenko L."/>
        </authorList>
    </citation>
    <scope>NUCLEOTIDE SEQUENCE</scope>
    <source>
        <strain evidence="2">VKM Ac-1958</strain>
    </source>
</reference>
<feature type="transmembrane region" description="Helical" evidence="1">
    <location>
        <begin position="88"/>
        <end position="115"/>
    </location>
</feature>
<feature type="transmembrane region" description="Helical" evidence="1">
    <location>
        <begin position="121"/>
        <end position="146"/>
    </location>
</feature>
<keyword evidence="3" id="KW-1185">Reference proteome</keyword>
<feature type="transmembrane region" description="Helical" evidence="1">
    <location>
        <begin position="190"/>
        <end position="211"/>
    </location>
</feature>
<evidence type="ECO:0008006" key="4">
    <source>
        <dbReference type="Google" id="ProtNLM"/>
    </source>
</evidence>
<dbReference type="EMBL" id="BSET01000001">
    <property type="protein sequence ID" value="GLK00694.1"/>
    <property type="molecule type" value="Genomic_DNA"/>
</dbReference>
<proteinExistence type="predicted"/>
<feature type="transmembrane region" description="Helical" evidence="1">
    <location>
        <begin position="223"/>
        <end position="246"/>
    </location>
</feature>
<reference evidence="2" key="1">
    <citation type="journal article" date="2014" name="Int. J. Syst. Evol. Microbiol.">
        <title>Complete genome sequence of Corynebacterium casei LMG S-19264T (=DSM 44701T), isolated from a smear-ripened cheese.</title>
        <authorList>
            <consortium name="US DOE Joint Genome Institute (JGI-PGF)"/>
            <person name="Walter F."/>
            <person name="Albersmeier A."/>
            <person name="Kalinowski J."/>
            <person name="Ruckert C."/>
        </authorList>
    </citation>
    <scope>NUCLEOTIDE SEQUENCE</scope>
    <source>
        <strain evidence="2">VKM Ac-1958</strain>
    </source>
</reference>
<evidence type="ECO:0000313" key="2">
    <source>
        <dbReference type="EMBL" id="GLK00694.1"/>
    </source>
</evidence>
<name>A0A9W6HRC2_9MICO</name>
<protein>
    <recommendedName>
        <fullName evidence="4">DUF998 domain-containing protein</fullName>
    </recommendedName>
</protein>
<feature type="transmembrane region" description="Helical" evidence="1">
    <location>
        <begin position="315"/>
        <end position="336"/>
    </location>
</feature>
<comment type="caution">
    <text evidence="2">The sequence shown here is derived from an EMBL/GenBank/DDBJ whole genome shotgun (WGS) entry which is preliminary data.</text>
</comment>
<accession>A0A9W6HRC2</accession>
<organism evidence="2 3">
    <name type="scientific">Microbacterium keratanolyticum</name>
    <dbReference type="NCBI Taxonomy" id="67574"/>
    <lineage>
        <taxon>Bacteria</taxon>
        <taxon>Bacillati</taxon>
        <taxon>Actinomycetota</taxon>
        <taxon>Actinomycetes</taxon>
        <taxon>Micrococcales</taxon>
        <taxon>Microbacteriaceae</taxon>
        <taxon>Microbacterium</taxon>
    </lineage>
</organism>
<feature type="transmembrane region" description="Helical" evidence="1">
    <location>
        <begin position="289"/>
        <end position="309"/>
    </location>
</feature>
<feature type="transmembrane region" description="Helical" evidence="1">
    <location>
        <begin position="158"/>
        <end position="178"/>
    </location>
</feature>
<dbReference type="RefSeq" id="WP_204938394.1">
    <property type="nucleotide sequence ID" value="NZ_BAAAUM010000001.1"/>
</dbReference>
<feature type="transmembrane region" description="Helical" evidence="1">
    <location>
        <begin position="12"/>
        <end position="33"/>
    </location>
</feature>
<evidence type="ECO:0000313" key="3">
    <source>
        <dbReference type="Proteomes" id="UP001142325"/>
    </source>
</evidence>
<gene>
    <name evidence="2" type="ORF">GCM10017596_04090</name>
</gene>
<feature type="transmembrane region" description="Helical" evidence="1">
    <location>
        <begin position="45"/>
        <end position="67"/>
    </location>
</feature>
<keyword evidence="1" id="KW-1133">Transmembrane helix</keyword>
<feature type="transmembrane region" description="Helical" evidence="1">
    <location>
        <begin position="258"/>
        <end position="277"/>
    </location>
</feature>
<dbReference type="Pfam" id="PF06197">
    <property type="entry name" value="DUF998"/>
    <property type="match status" value="1"/>
</dbReference>
<evidence type="ECO:0000256" key="1">
    <source>
        <dbReference type="SAM" id="Phobius"/>
    </source>
</evidence>
<dbReference type="InterPro" id="IPR009339">
    <property type="entry name" value="DUF998"/>
</dbReference>
<sequence length="351" mass="36447">MQNVDPLRAESRATWASVVCFLLGLGAGLLVMQGAPRPLTGPGGVGFPVALVAGAIAAASFVVSTFLHRSGETREMPWWQTAISDLSAIALTIAYAGVTGLGVLLGVEILAVGLHGLELPMIGGAILAAVASALGGRFAFTAGVGLQTRDLARMLSTYLVIGTLFAMITAADPFWWRLNFSQLGIGGDAWAFNGTVIVGGLLVATVGTYIGRDLHRLRGDESLPRIAWVVALWVATGVALGAVGFFPLNEIVALHDAAAIATLVLFTASAVVTTLAMPGPPRALQITTAAVVVLIVVTVALSSVWHVLTTTVLEVIVVGLGMLWLTTLVRSLSILAPDESRPSSRRSLLRG</sequence>